<dbReference type="Gene3D" id="1.10.340.70">
    <property type="match status" value="1"/>
</dbReference>
<keyword evidence="2" id="KW-1185">Reference proteome</keyword>
<evidence type="ECO:0000313" key="2">
    <source>
        <dbReference type="Proteomes" id="UP001231189"/>
    </source>
</evidence>
<sequence length="183" mass="20575">MEGKAILKDIHEGICGHHASYQAIRVKAFRAGFYWLTVVEDAKEIVKTWEGCQVFAKKPQVLAAEMMPIPLAWPFAEWGPKFCLRSTEPSLYGFLDGSVVEPEKTLKTKYMDGAEVTIPNPEHAWWIAQDQTGLGFLVRNMAKEVLTQMVGLPTSATVWKAVVEMFSAQSQSHVVHLRTKLNQ</sequence>
<accession>A0AAD8QHB3</accession>
<dbReference type="Proteomes" id="UP001231189">
    <property type="component" value="Unassembled WGS sequence"/>
</dbReference>
<dbReference type="EMBL" id="JAUUTY010000199">
    <property type="protein sequence ID" value="KAK1602715.1"/>
    <property type="molecule type" value="Genomic_DNA"/>
</dbReference>
<comment type="caution">
    <text evidence="1">The sequence shown here is derived from an EMBL/GenBank/DDBJ whole genome shotgun (WGS) entry which is preliminary data.</text>
</comment>
<proteinExistence type="predicted"/>
<protein>
    <submittedName>
        <fullName evidence="1">Uncharacterized protein</fullName>
    </submittedName>
</protein>
<evidence type="ECO:0000313" key="1">
    <source>
        <dbReference type="EMBL" id="KAK1602715.1"/>
    </source>
</evidence>
<organism evidence="1 2">
    <name type="scientific">Lolium multiflorum</name>
    <name type="common">Italian ryegrass</name>
    <name type="synonym">Lolium perenne subsp. multiflorum</name>
    <dbReference type="NCBI Taxonomy" id="4521"/>
    <lineage>
        <taxon>Eukaryota</taxon>
        <taxon>Viridiplantae</taxon>
        <taxon>Streptophyta</taxon>
        <taxon>Embryophyta</taxon>
        <taxon>Tracheophyta</taxon>
        <taxon>Spermatophyta</taxon>
        <taxon>Magnoliopsida</taxon>
        <taxon>Liliopsida</taxon>
        <taxon>Poales</taxon>
        <taxon>Poaceae</taxon>
        <taxon>BOP clade</taxon>
        <taxon>Pooideae</taxon>
        <taxon>Poodae</taxon>
        <taxon>Poeae</taxon>
        <taxon>Poeae Chloroplast Group 2 (Poeae type)</taxon>
        <taxon>Loliodinae</taxon>
        <taxon>Loliinae</taxon>
        <taxon>Lolium</taxon>
    </lineage>
</organism>
<reference evidence="1" key="1">
    <citation type="submission" date="2023-07" db="EMBL/GenBank/DDBJ databases">
        <title>A chromosome-level genome assembly of Lolium multiflorum.</title>
        <authorList>
            <person name="Chen Y."/>
            <person name="Copetti D."/>
            <person name="Kolliker R."/>
            <person name="Studer B."/>
        </authorList>
    </citation>
    <scope>NUCLEOTIDE SEQUENCE</scope>
    <source>
        <strain evidence="1">02402/16</strain>
        <tissue evidence="1">Leaf</tissue>
    </source>
</reference>
<name>A0AAD8QHB3_LOLMU</name>
<dbReference type="AlphaFoldDB" id="A0AAD8QHB3"/>
<gene>
    <name evidence="1" type="ORF">QYE76_027027</name>
</gene>